<gene>
    <name evidence="2" type="ORF">FHS22_006888</name>
</gene>
<proteinExistence type="predicted"/>
<reference evidence="2 3" key="1">
    <citation type="submission" date="2020-08" db="EMBL/GenBank/DDBJ databases">
        <title>Genomic Encyclopedia of Type Strains, Phase III (KMG-III): the genomes of soil and plant-associated and newly described type strains.</title>
        <authorList>
            <person name="Whitman W."/>
        </authorList>
    </citation>
    <scope>NUCLEOTIDE SEQUENCE [LARGE SCALE GENOMIC DNA]</scope>
    <source>
        <strain evidence="2 3">CECT 3303</strain>
    </source>
</reference>
<protein>
    <submittedName>
        <fullName evidence="2">Uncharacterized protein</fullName>
    </submittedName>
</protein>
<sequence length="39" mass="4330">MGEFAEQAEPSHIEHQYSLTLQEETRTGPARSAAVRLTS</sequence>
<dbReference type="Proteomes" id="UP000562352">
    <property type="component" value="Unassembled WGS sequence"/>
</dbReference>
<keyword evidence="3" id="KW-1185">Reference proteome</keyword>
<evidence type="ECO:0000256" key="1">
    <source>
        <dbReference type="SAM" id="MobiDB-lite"/>
    </source>
</evidence>
<evidence type="ECO:0000313" key="2">
    <source>
        <dbReference type="EMBL" id="MBB5967581.1"/>
    </source>
</evidence>
<name>A0A841DBS9_PLAVE</name>
<organism evidence="2 3">
    <name type="scientific">Planomonospora venezuelensis</name>
    <dbReference type="NCBI Taxonomy" id="1999"/>
    <lineage>
        <taxon>Bacteria</taxon>
        <taxon>Bacillati</taxon>
        <taxon>Actinomycetota</taxon>
        <taxon>Actinomycetes</taxon>
        <taxon>Streptosporangiales</taxon>
        <taxon>Streptosporangiaceae</taxon>
        <taxon>Planomonospora</taxon>
    </lineage>
</organism>
<evidence type="ECO:0000313" key="3">
    <source>
        <dbReference type="Proteomes" id="UP000562352"/>
    </source>
</evidence>
<comment type="caution">
    <text evidence="2">The sequence shown here is derived from an EMBL/GenBank/DDBJ whole genome shotgun (WGS) entry which is preliminary data.</text>
</comment>
<accession>A0A841DBS9</accession>
<dbReference type="AlphaFoldDB" id="A0A841DBS9"/>
<dbReference type="EMBL" id="JACHJJ010000035">
    <property type="protein sequence ID" value="MBB5967581.1"/>
    <property type="molecule type" value="Genomic_DNA"/>
</dbReference>
<feature type="region of interest" description="Disordered" evidence="1">
    <location>
        <begin position="1"/>
        <end position="39"/>
    </location>
</feature>